<reference evidence="2" key="1">
    <citation type="journal article" date="2023" name="Mol. Phylogenet. Evol.">
        <title>Genome-scale phylogeny and comparative genomics of the fungal order Sordariales.</title>
        <authorList>
            <person name="Hensen N."/>
            <person name="Bonometti L."/>
            <person name="Westerberg I."/>
            <person name="Brannstrom I.O."/>
            <person name="Guillou S."/>
            <person name="Cros-Aarteil S."/>
            <person name="Calhoun S."/>
            <person name="Haridas S."/>
            <person name="Kuo A."/>
            <person name="Mondo S."/>
            <person name="Pangilinan J."/>
            <person name="Riley R."/>
            <person name="LaButti K."/>
            <person name="Andreopoulos B."/>
            <person name="Lipzen A."/>
            <person name="Chen C."/>
            <person name="Yan M."/>
            <person name="Daum C."/>
            <person name="Ng V."/>
            <person name="Clum A."/>
            <person name="Steindorff A."/>
            <person name="Ohm R.A."/>
            <person name="Martin F."/>
            <person name="Silar P."/>
            <person name="Natvig D.O."/>
            <person name="Lalanne C."/>
            <person name="Gautier V."/>
            <person name="Ament-Velasquez S.L."/>
            <person name="Kruys A."/>
            <person name="Hutchinson M.I."/>
            <person name="Powell A.J."/>
            <person name="Barry K."/>
            <person name="Miller A.N."/>
            <person name="Grigoriev I.V."/>
            <person name="Debuchy R."/>
            <person name="Gladieux P."/>
            <person name="Hiltunen Thoren M."/>
            <person name="Johannesson H."/>
        </authorList>
    </citation>
    <scope>NUCLEOTIDE SEQUENCE</scope>
    <source>
        <strain evidence="2">CBS 538.74</strain>
    </source>
</reference>
<dbReference type="Proteomes" id="UP001302745">
    <property type="component" value="Unassembled WGS sequence"/>
</dbReference>
<gene>
    <name evidence="2" type="ORF">C8A00DRAFT_34925</name>
</gene>
<reference evidence="2" key="2">
    <citation type="submission" date="2023-05" db="EMBL/GenBank/DDBJ databases">
        <authorList>
            <consortium name="Lawrence Berkeley National Laboratory"/>
            <person name="Steindorff A."/>
            <person name="Hensen N."/>
            <person name="Bonometti L."/>
            <person name="Westerberg I."/>
            <person name="Brannstrom I.O."/>
            <person name="Guillou S."/>
            <person name="Cros-Aarteil S."/>
            <person name="Calhoun S."/>
            <person name="Haridas S."/>
            <person name="Kuo A."/>
            <person name="Mondo S."/>
            <person name="Pangilinan J."/>
            <person name="Riley R."/>
            <person name="Labutti K."/>
            <person name="Andreopoulos B."/>
            <person name="Lipzen A."/>
            <person name="Chen C."/>
            <person name="Yanf M."/>
            <person name="Daum C."/>
            <person name="Ng V."/>
            <person name="Clum A."/>
            <person name="Ohm R."/>
            <person name="Martin F."/>
            <person name="Silar P."/>
            <person name="Natvig D."/>
            <person name="Lalanne C."/>
            <person name="Gautier V."/>
            <person name="Ament-Velasquez S.L."/>
            <person name="Kruys A."/>
            <person name="Hutchinson M.I."/>
            <person name="Powell A.J."/>
            <person name="Barry K."/>
            <person name="Miller A.N."/>
            <person name="Grigoriev I.V."/>
            <person name="Debuchy R."/>
            <person name="Gladieux P."/>
            <person name="Thoren M.H."/>
            <person name="Johannesson H."/>
        </authorList>
    </citation>
    <scope>NUCLEOTIDE SEQUENCE</scope>
    <source>
        <strain evidence="2">CBS 538.74</strain>
    </source>
</reference>
<accession>A0AAN6VJF6</accession>
<organism evidence="2 3">
    <name type="scientific">Chaetomidium leptoderma</name>
    <dbReference type="NCBI Taxonomy" id="669021"/>
    <lineage>
        <taxon>Eukaryota</taxon>
        <taxon>Fungi</taxon>
        <taxon>Dikarya</taxon>
        <taxon>Ascomycota</taxon>
        <taxon>Pezizomycotina</taxon>
        <taxon>Sordariomycetes</taxon>
        <taxon>Sordariomycetidae</taxon>
        <taxon>Sordariales</taxon>
        <taxon>Chaetomiaceae</taxon>
        <taxon>Chaetomidium</taxon>
    </lineage>
</organism>
<proteinExistence type="predicted"/>
<name>A0AAN6VJF6_9PEZI</name>
<feature type="signal peptide" evidence="1">
    <location>
        <begin position="1"/>
        <end position="17"/>
    </location>
</feature>
<evidence type="ECO:0000313" key="3">
    <source>
        <dbReference type="Proteomes" id="UP001302745"/>
    </source>
</evidence>
<evidence type="ECO:0000256" key="1">
    <source>
        <dbReference type="SAM" id="SignalP"/>
    </source>
</evidence>
<sequence>MKTAASLVLAGAGLALAAPGRFASSILKRTGYEACDNDCKLAGAAFPDKHTLQLMLENNWSEQCPPIYIGDADAPTATSRVCLDFVGPNVHFSFSSFPGYTYKSGAVSWKLMGNLINPGSWSAPPPDNTVTCGPNPSGDGLLCALPFSDILGTSAITSIKDLLSGMCPNGDREGLGLYLEFSGQVESTADSSVTSFKNQSPCTSRDASGQCTARDTATPYIEMAYRCSTCNVAACPPDEPEPPVTTTCGFGTGFGYQSPQKSLTLNTLSGQGCKRWGWYSTPSLAELQGGGISGPLYVGAGNNDISKATNVGTWAATANAAGSVTVSYLLNPPYTLDEVHVNLACTPIAKCAPGQYTLGKGGLNDVPTFASGPIKYPPCAGSSKAALIVHAAVDVLVEGTTCPAKTD</sequence>
<dbReference type="AlphaFoldDB" id="A0AAN6VJF6"/>
<dbReference type="EMBL" id="MU856976">
    <property type="protein sequence ID" value="KAK4152397.1"/>
    <property type="molecule type" value="Genomic_DNA"/>
</dbReference>
<feature type="chain" id="PRO_5043014399" evidence="1">
    <location>
        <begin position="18"/>
        <end position="407"/>
    </location>
</feature>
<keyword evidence="1" id="KW-0732">Signal</keyword>
<keyword evidence="3" id="KW-1185">Reference proteome</keyword>
<evidence type="ECO:0000313" key="2">
    <source>
        <dbReference type="EMBL" id="KAK4152397.1"/>
    </source>
</evidence>
<comment type="caution">
    <text evidence="2">The sequence shown here is derived from an EMBL/GenBank/DDBJ whole genome shotgun (WGS) entry which is preliminary data.</text>
</comment>
<protein>
    <submittedName>
        <fullName evidence="2">Uncharacterized protein</fullName>
    </submittedName>
</protein>